<keyword evidence="5" id="KW-1185">Reference proteome</keyword>
<reference evidence="2 4" key="1">
    <citation type="submission" date="2017-08" db="EMBL/GenBank/DDBJ databases">
        <title>Draft Genome Sequence of the Marine Bacterium Oceanimonas baumannii ATCC 700832.</title>
        <authorList>
            <person name="Mcclelland W.D."/>
            <person name="Brennan M.A."/>
            <person name="Trachtenberg A.M."/>
            <person name="Maclea K.S."/>
        </authorList>
    </citation>
    <scope>NUCLEOTIDE SEQUENCE [LARGE SCALE GENOMIC DNA]</scope>
    <source>
        <strain evidence="2 4">ATCC 700832</strain>
    </source>
</reference>
<gene>
    <name evidence="2" type="ORF">B6S09_06340</name>
    <name evidence="3" type="ORF">LY04_00479</name>
</gene>
<dbReference type="Proteomes" id="UP000295058">
    <property type="component" value="Unassembled WGS sequence"/>
</dbReference>
<dbReference type="Proteomes" id="UP000243640">
    <property type="component" value="Unassembled WGS sequence"/>
</dbReference>
<evidence type="ECO:0000313" key="2">
    <source>
        <dbReference type="EMBL" id="OYD25292.1"/>
    </source>
</evidence>
<dbReference type="NCBIfam" id="NF041907">
    <property type="entry name" value="CLCA_X"/>
    <property type="match status" value="1"/>
</dbReference>
<reference evidence="3 5" key="2">
    <citation type="submission" date="2019-03" db="EMBL/GenBank/DDBJ databases">
        <title>Genomic Encyclopedia of Archaeal and Bacterial Type Strains, Phase II (KMG-II): from individual species to whole genera.</title>
        <authorList>
            <person name="Goeker M."/>
        </authorList>
    </citation>
    <scope>NUCLEOTIDE SEQUENCE [LARGE SCALE GENOMIC DNA]</scope>
    <source>
        <strain evidence="3 5">DSM 15594</strain>
    </source>
</reference>
<feature type="domain" description="Large polyvalent protein-associated" evidence="1">
    <location>
        <begin position="195"/>
        <end position="266"/>
    </location>
</feature>
<dbReference type="AlphaFoldDB" id="A0A235CL82"/>
<proteinExistence type="predicted"/>
<evidence type="ECO:0000313" key="4">
    <source>
        <dbReference type="Proteomes" id="UP000243640"/>
    </source>
</evidence>
<name>A0A235CL82_9GAMM</name>
<protein>
    <recommendedName>
        <fullName evidence="1">Large polyvalent protein-associated domain-containing protein</fullName>
    </recommendedName>
</protein>
<sequence length="285" mass="31887">MLVLSSVAREKAGYLQQHPFYRNGPDHTQGEPVDFVLIRRRFDFRRIEIGRWVTRPERDAAASHFYHALCDLMLILQGPELLISLRGSLSLQYGIGGRPGISAHYRPATRSFALAKNAGPGSIAHEWFHAFDHYICSHAFDGLGSNAFASHAWLNGASMVSHPLNDLLFNCFTAVLLDEEGCRPSPLFRASAEMDKHHGILYYSQPEELCARAFEAFVQDATLKNSFLVKGTKASREAELGLYPEGAQRARCNAAFSRYFYTLGAALRRQSAPVQKNTDPCQPRL</sequence>
<dbReference type="EMBL" id="SODO01000001">
    <property type="protein sequence ID" value="TDW62412.1"/>
    <property type="molecule type" value="Genomic_DNA"/>
</dbReference>
<organism evidence="2 4">
    <name type="scientific">Oceanimonas baumannii</name>
    <dbReference type="NCBI Taxonomy" id="129578"/>
    <lineage>
        <taxon>Bacteria</taxon>
        <taxon>Pseudomonadati</taxon>
        <taxon>Pseudomonadota</taxon>
        <taxon>Gammaproteobacteria</taxon>
        <taxon>Aeromonadales</taxon>
        <taxon>Aeromonadaceae</taxon>
        <taxon>Oceanimonas</taxon>
    </lineage>
</organism>
<dbReference type="OrthoDB" id="343736at2"/>
<evidence type="ECO:0000313" key="3">
    <source>
        <dbReference type="EMBL" id="TDW62412.1"/>
    </source>
</evidence>
<evidence type="ECO:0000313" key="5">
    <source>
        <dbReference type="Proteomes" id="UP000295058"/>
    </source>
</evidence>
<comment type="caution">
    <text evidence="2">The sequence shown here is derived from an EMBL/GenBank/DDBJ whole genome shotgun (WGS) entry which is preliminary data.</text>
</comment>
<evidence type="ECO:0000259" key="1">
    <source>
        <dbReference type="Pfam" id="PF18796"/>
    </source>
</evidence>
<dbReference type="Pfam" id="PF18796">
    <property type="entry name" value="LPD1"/>
    <property type="match status" value="1"/>
</dbReference>
<dbReference type="InterPro" id="IPR041047">
    <property type="entry name" value="LPD1"/>
</dbReference>
<accession>A0A235CL82</accession>
<dbReference type="EMBL" id="NQJF01000004">
    <property type="protein sequence ID" value="OYD25292.1"/>
    <property type="molecule type" value="Genomic_DNA"/>
</dbReference>